<dbReference type="NCBIfam" id="TIGR01766">
    <property type="entry name" value="IS200/IS605 family accessory protein TnpB-like domain"/>
    <property type="match status" value="1"/>
</dbReference>
<keyword evidence="6" id="KW-0238">DNA-binding</keyword>
<reference evidence="11 12" key="1">
    <citation type="submission" date="2018-07" db="EMBL/GenBank/DDBJ databases">
        <title>Lottiidibacillus patelloidae gen. nov., sp. nov., isolated from the intestinal tract of a marine limpet and the reclassification of B. taeanensis BH030017T, B. algicola KMM 3737T and B. hwajinpoensis SW-72T as genus Lottiidibacillus.</title>
        <authorList>
            <person name="Liu R."/>
            <person name="Huang Z."/>
        </authorList>
    </citation>
    <scope>NUCLEOTIDE SEQUENCE [LARGE SCALE GENOMIC DNA]</scope>
    <source>
        <strain evidence="11 12">BH030017</strain>
    </source>
</reference>
<dbReference type="PANTHER" id="PTHR30405:SF25">
    <property type="entry name" value="RNA-GUIDED DNA ENDONUCLEASE INSQ-RELATED"/>
    <property type="match status" value="1"/>
</dbReference>
<dbReference type="EMBL" id="QOCW01000029">
    <property type="protein sequence ID" value="RBW67858.1"/>
    <property type="molecule type" value="Genomic_DNA"/>
</dbReference>
<evidence type="ECO:0000256" key="5">
    <source>
        <dbReference type="ARBA" id="ARBA00022833"/>
    </source>
</evidence>
<comment type="similarity">
    <text evidence="2">In the N-terminal section; belongs to the transposase 2 family.</text>
</comment>
<keyword evidence="3" id="KW-0815">Transposition</keyword>
<evidence type="ECO:0000313" key="11">
    <source>
        <dbReference type="EMBL" id="RBW67858.1"/>
    </source>
</evidence>
<evidence type="ECO:0000256" key="2">
    <source>
        <dbReference type="ARBA" id="ARBA00011044"/>
    </source>
</evidence>
<accession>A0A366XQS4</accession>
<dbReference type="GO" id="GO:0003677">
    <property type="term" value="F:DNA binding"/>
    <property type="evidence" value="ECO:0007669"/>
    <property type="project" value="UniProtKB-KW"/>
</dbReference>
<dbReference type="InterPro" id="IPR051399">
    <property type="entry name" value="RNA-guided_DNA_endo/Transpos"/>
</dbReference>
<evidence type="ECO:0000259" key="8">
    <source>
        <dbReference type="Pfam" id="PF01385"/>
    </source>
</evidence>
<dbReference type="OrthoDB" id="56768at2"/>
<dbReference type="GO" id="GO:0006310">
    <property type="term" value="P:DNA recombination"/>
    <property type="evidence" value="ECO:0007669"/>
    <property type="project" value="UniProtKB-KW"/>
</dbReference>
<keyword evidence="7" id="KW-0233">DNA recombination</keyword>
<keyword evidence="5" id="KW-0862">Zinc</keyword>
<feature type="domain" description="Probable transposase IS891/IS1136/IS1341" evidence="8">
    <location>
        <begin position="202"/>
        <end position="300"/>
    </location>
</feature>
<dbReference type="GO" id="GO:0032196">
    <property type="term" value="P:transposition"/>
    <property type="evidence" value="ECO:0007669"/>
    <property type="project" value="UniProtKB-KW"/>
</dbReference>
<evidence type="ECO:0000256" key="7">
    <source>
        <dbReference type="ARBA" id="ARBA00023172"/>
    </source>
</evidence>
<evidence type="ECO:0000256" key="1">
    <source>
        <dbReference type="ARBA" id="ARBA00008761"/>
    </source>
</evidence>
<dbReference type="GO" id="GO:0046872">
    <property type="term" value="F:metal ion binding"/>
    <property type="evidence" value="ECO:0007669"/>
    <property type="project" value="UniProtKB-KW"/>
</dbReference>
<evidence type="ECO:0000256" key="6">
    <source>
        <dbReference type="ARBA" id="ARBA00023125"/>
    </source>
</evidence>
<dbReference type="InterPro" id="IPR001959">
    <property type="entry name" value="Transposase"/>
</dbReference>
<dbReference type="AlphaFoldDB" id="A0A366XQS4"/>
<evidence type="ECO:0000259" key="10">
    <source>
        <dbReference type="Pfam" id="PF12323"/>
    </source>
</evidence>
<dbReference type="PANTHER" id="PTHR30405">
    <property type="entry name" value="TRANSPOSASE"/>
    <property type="match status" value="1"/>
</dbReference>
<dbReference type="InterPro" id="IPR021027">
    <property type="entry name" value="Transposase_put_HTH"/>
</dbReference>
<sequence>MHKAYKFRLYPTAQQATMINKTIGCCRYVFNQALGNQKKKDAYWYIVQEMVQNGQLLKNEWKSGFFHAGRAQKELTEIKKQIDWLREVDATALQRTLQDLGKAYQDYYKKAKGKPHFKSKKNDVQSYTTKCNYNKKTGVGTIRIENDRFVRLPKVELVRFAKSREIEGKLPSATVRRTPSGRYFISILTEQAAHSSQSSLFEVGIDVGLKDLAIFSDGTKLKNPKWFCKLEEKLAKKQRILSRRQVGSTNWNKQRIKVARIHEKIVNVRNDFLHKVSSSLVNENQVICIEDLRVKNMVKNGILAKAISEVSWAEFRRMLTYKCKWYGKELIVVGSNFASSQLCSSCGYKNKEVKNLQLREWECQCGAKHDRDHNAAKNILQEGIRLRTAGHAGLA</sequence>
<comment type="similarity">
    <text evidence="1">In the C-terminal section; belongs to the transposase 35 family.</text>
</comment>
<evidence type="ECO:0000256" key="3">
    <source>
        <dbReference type="ARBA" id="ARBA00022578"/>
    </source>
</evidence>
<dbReference type="NCBIfam" id="NF038281">
    <property type="entry name" value="IS200_TnpB"/>
    <property type="match status" value="1"/>
</dbReference>
<name>A0A366XQS4_9BACI</name>
<gene>
    <name evidence="11" type="ORF">DS031_19975</name>
</gene>
<keyword evidence="12" id="KW-1185">Reference proteome</keyword>
<dbReference type="InterPro" id="IPR053522">
    <property type="entry name" value="RNA-guided_endonuclease_TnpB"/>
</dbReference>
<feature type="domain" description="Cas12f1-like TNB" evidence="9">
    <location>
        <begin position="312"/>
        <end position="379"/>
    </location>
</feature>
<dbReference type="InterPro" id="IPR010095">
    <property type="entry name" value="Cas12f1-like_TNB"/>
</dbReference>
<keyword evidence="4" id="KW-0479">Metal-binding</keyword>
<dbReference type="Proteomes" id="UP000253314">
    <property type="component" value="Unassembled WGS sequence"/>
</dbReference>
<dbReference type="Pfam" id="PF12323">
    <property type="entry name" value="HTH_OrfB_IS605"/>
    <property type="match status" value="1"/>
</dbReference>
<comment type="caution">
    <text evidence="11">The sequence shown here is derived from an EMBL/GenBank/DDBJ whole genome shotgun (WGS) entry which is preliminary data.</text>
</comment>
<dbReference type="NCBIfam" id="NF040570">
    <property type="entry name" value="guided_TnpB"/>
    <property type="match status" value="1"/>
</dbReference>
<evidence type="ECO:0000256" key="4">
    <source>
        <dbReference type="ARBA" id="ARBA00022723"/>
    </source>
</evidence>
<evidence type="ECO:0000313" key="12">
    <source>
        <dbReference type="Proteomes" id="UP000253314"/>
    </source>
</evidence>
<dbReference type="Pfam" id="PF01385">
    <property type="entry name" value="OrfB_IS605"/>
    <property type="match status" value="1"/>
</dbReference>
<organism evidence="11 12">
    <name type="scientific">Bacillus taeanensis</name>
    <dbReference type="NCBI Taxonomy" id="273032"/>
    <lineage>
        <taxon>Bacteria</taxon>
        <taxon>Bacillati</taxon>
        <taxon>Bacillota</taxon>
        <taxon>Bacilli</taxon>
        <taxon>Bacillales</taxon>
        <taxon>Bacillaceae</taxon>
        <taxon>Bacillus</taxon>
    </lineage>
</organism>
<dbReference type="Pfam" id="PF07282">
    <property type="entry name" value="Cas12f1-like_TNB"/>
    <property type="match status" value="1"/>
</dbReference>
<evidence type="ECO:0000259" key="9">
    <source>
        <dbReference type="Pfam" id="PF07282"/>
    </source>
</evidence>
<feature type="domain" description="Transposase putative helix-turn-helix" evidence="10">
    <location>
        <begin position="1"/>
        <end position="39"/>
    </location>
</feature>
<protein>
    <submittedName>
        <fullName evidence="11">Transposase</fullName>
    </submittedName>
</protein>
<proteinExistence type="inferred from homology"/>